<evidence type="ECO:0000256" key="9">
    <source>
        <dbReference type="HAMAP-Rule" id="MF_00097"/>
    </source>
</evidence>
<protein>
    <recommendedName>
        <fullName evidence="9">Thiamine-phosphate synthase</fullName>
        <shortName evidence="9">TP synthase</shortName>
        <shortName evidence="9">TPS</shortName>
        <ecNumber evidence="9">2.5.1.3</ecNumber>
    </recommendedName>
    <alternativeName>
        <fullName evidence="9">Thiamine-phosphate pyrophosphorylase</fullName>
        <shortName evidence="9">TMP pyrophosphorylase</shortName>
        <shortName evidence="9">TMP-PPase</shortName>
    </alternativeName>
</protein>
<dbReference type="Gene3D" id="3.20.20.70">
    <property type="entry name" value="Aldolase class I"/>
    <property type="match status" value="1"/>
</dbReference>
<comment type="pathway">
    <text evidence="1 9 11">Cofactor biosynthesis; thiamine diphosphate biosynthesis; thiamine phosphate from 4-amino-2-methyl-5-diphosphomethylpyrimidine and 4-methyl-5-(2-phosphoethyl)-thiazole: step 1/1.</text>
</comment>
<evidence type="ECO:0000259" key="12">
    <source>
        <dbReference type="Pfam" id="PF02581"/>
    </source>
</evidence>
<evidence type="ECO:0000256" key="11">
    <source>
        <dbReference type="RuleBase" id="RU004253"/>
    </source>
</evidence>
<dbReference type="PANTHER" id="PTHR20857">
    <property type="entry name" value="THIAMINE-PHOSPHATE PYROPHOSPHORYLASE"/>
    <property type="match status" value="1"/>
</dbReference>
<dbReference type="GO" id="GO:0005737">
    <property type="term" value="C:cytoplasm"/>
    <property type="evidence" value="ECO:0007669"/>
    <property type="project" value="TreeGrafter"/>
</dbReference>
<feature type="binding site" evidence="9">
    <location>
        <begin position="36"/>
        <end position="40"/>
    </location>
    <ligand>
        <name>4-amino-2-methyl-5-(diphosphooxymethyl)pyrimidine</name>
        <dbReference type="ChEBI" id="CHEBI:57841"/>
    </ligand>
</feature>
<gene>
    <name evidence="13" type="primary">thiE_1</name>
    <name evidence="9" type="synonym">thiE</name>
    <name evidence="13" type="ORF">CTLFYP3_00912</name>
</gene>
<evidence type="ECO:0000256" key="4">
    <source>
        <dbReference type="ARBA" id="ARBA00022842"/>
    </source>
</evidence>
<comment type="cofactor">
    <cofactor evidence="9">
        <name>Mg(2+)</name>
        <dbReference type="ChEBI" id="CHEBI:18420"/>
    </cofactor>
    <text evidence="9">Binds 1 Mg(2+) ion per subunit.</text>
</comment>
<keyword evidence="2 9" id="KW-0808">Transferase</keyword>
<dbReference type="GO" id="GO:0004789">
    <property type="term" value="F:thiamine-phosphate diphosphorylase activity"/>
    <property type="evidence" value="ECO:0007669"/>
    <property type="project" value="UniProtKB-UniRule"/>
</dbReference>
<keyword evidence="5 9" id="KW-0784">Thiamine biosynthesis</keyword>
<dbReference type="UniPathway" id="UPA00060">
    <property type="reaction ID" value="UER00141"/>
</dbReference>
<dbReference type="FunFam" id="3.20.20.70:FF:000096">
    <property type="entry name" value="Thiamine-phosphate synthase"/>
    <property type="match status" value="1"/>
</dbReference>
<dbReference type="AlphaFoldDB" id="A0A6N3ABU6"/>
<dbReference type="EMBL" id="CACRTO010000008">
    <property type="protein sequence ID" value="VYT88193.1"/>
    <property type="molecule type" value="Genomic_DNA"/>
</dbReference>
<keyword evidence="3 9" id="KW-0479">Metal-binding</keyword>
<feature type="binding site" evidence="9">
    <location>
        <position position="69"/>
    </location>
    <ligand>
        <name>Mg(2+)</name>
        <dbReference type="ChEBI" id="CHEBI:18420"/>
    </ligand>
</feature>
<feature type="binding site" evidence="9">
    <location>
        <begin position="133"/>
        <end position="135"/>
    </location>
    <ligand>
        <name>2-[(2R,5Z)-2-carboxy-4-methylthiazol-5(2H)-ylidene]ethyl phosphate</name>
        <dbReference type="ChEBI" id="CHEBI:62899"/>
    </ligand>
</feature>
<name>A0A6N3ABU6_9CLOT</name>
<evidence type="ECO:0000256" key="7">
    <source>
        <dbReference type="ARBA" id="ARBA00047851"/>
    </source>
</evidence>
<evidence type="ECO:0000313" key="13">
    <source>
        <dbReference type="EMBL" id="VYT88193.1"/>
    </source>
</evidence>
<dbReference type="GO" id="GO:0009228">
    <property type="term" value="P:thiamine biosynthetic process"/>
    <property type="evidence" value="ECO:0007669"/>
    <property type="project" value="UniProtKB-KW"/>
</dbReference>
<evidence type="ECO:0000256" key="10">
    <source>
        <dbReference type="RuleBase" id="RU003826"/>
    </source>
</evidence>
<comment type="catalytic activity">
    <reaction evidence="7 9 10">
        <text>2-(2-carboxy-4-methylthiazol-5-yl)ethyl phosphate + 4-amino-2-methyl-5-(diphosphooxymethyl)pyrimidine + 2 H(+) = thiamine phosphate + CO2 + diphosphate</text>
        <dbReference type="Rhea" id="RHEA:47848"/>
        <dbReference type="ChEBI" id="CHEBI:15378"/>
        <dbReference type="ChEBI" id="CHEBI:16526"/>
        <dbReference type="ChEBI" id="CHEBI:33019"/>
        <dbReference type="ChEBI" id="CHEBI:37575"/>
        <dbReference type="ChEBI" id="CHEBI:57841"/>
        <dbReference type="ChEBI" id="CHEBI:62890"/>
        <dbReference type="EC" id="2.5.1.3"/>
    </reaction>
</comment>
<dbReference type="InterPro" id="IPR013785">
    <property type="entry name" value="Aldolase_TIM"/>
</dbReference>
<comment type="catalytic activity">
    <reaction evidence="6 9 10">
        <text>4-methyl-5-(2-phosphooxyethyl)-thiazole + 4-amino-2-methyl-5-(diphosphooxymethyl)pyrimidine + H(+) = thiamine phosphate + diphosphate</text>
        <dbReference type="Rhea" id="RHEA:22328"/>
        <dbReference type="ChEBI" id="CHEBI:15378"/>
        <dbReference type="ChEBI" id="CHEBI:33019"/>
        <dbReference type="ChEBI" id="CHEBI:37575"/>
        <dbReference type="ChEBI" id="CHEBI:57841"/>
        <dbReference type="ChEBI" id="CHEBI:58296"/>
        <dbReference type="EC" id="2.5.1.3"/>
    </reaction>
</comment>
<comment type="similarity">
    <text evidence="9 10">Belongs to the thiamine-phosphate synthase family.</text>
</comment>
<dbReference type="InterPro" id="IPR034291">
    <property type="entry name" value="TMP_synthase"/>
</dbReference>
<comment type="catalytic activity">
    <reaction evidence="8 9 10">
        <text>2-[(2R,5Z)-2-carboxy-4-methylthiazol-5(2H)-ylidene]ethyl phosphate + 4-amino-2-methyl-5-(diphosphooxymethyl)pyrimidine + 2 H(+) = thiamine phosphate + CO2 + diphosphate</text>
        <dbReference type="Rhea" id="RHEA:47844"/>
        <dbReference type="ChEBI" id="CHEBI:15378"/>
        <dbReference type="ChEBI" id="CHEBI:16526"/>
        <dbReference type="ChEBI" id="CHEBI:33019"/>
        <dbReference type="ChEBI" id="CHEBI:37575"/>
        <dbReference type="ChEBI" id="CHEBI:57841"/>
        <dbReference type="ChEBI" id="CHEBI:62899"/>
        <dbReference type="EC" id="2.5.1.3"/>
    </reaction>
</comment>
<dbReference type="EC" id="2.5.1.3" evidence="9"/>
<dbReference type="InterPro" id="IPR022998">
    <property type="entry name" value="ThiamineP_synth_TenI"/>
</dbReference>
<evidence type="ECO:0000256" key="3">
    <source>
        <dbReference type="ARBA" id="ARBA00022723"/>
    </source>
</evidence>
<reference evidence="13" key="1">
    <citation type="submission" date="2019-11" db="EMBL/GenBank/DDBJ databases">
        <authorList>
            <person name="Feng L."/>
        </authorList>
    </citation>
    <scope>NUCLEOTIDE SEQUENCE</scope>
    <source>
        <strain evidence="13">CTertiumLFYP3</strain>
    </source>
</reference>
<feature type="binding site" evidence="9">
    <location>
        <position position="88"/>
    </location>
    <ligand>
        <name>Mg(2+)</name>
        <dbReference type="ChEBI" id="CHEBI:18420"/>
    </ligand>
</feature>
<dbReference type="SUPFAM" id="SSF51391">
    <property type="entry name" value="Thiamin phosphate synthase"/>
    <property type="match status" value="1"/>
</dbReference>
<keyword evidence="4 9" id="KW-0460">Magnesium</keyword>
<evidence type="ECO:0000256" key="8">
    <source>
        <dbReference type="ARBA" id="ARBA00047883"/>
    </source>
</evidence>
<evidence type="ECO:0000256" key="6">
    <source>
        <dbReference type="ARBA" id="ARBA00047334"/>
    </source>
</evidence>
<feature type="binding site" evidence="9">
    <location>
        <begin position="183"/>
        <end position="184"/>
    </location>
    <ligand>
        <name>2-[(2R,5Z)-2-carboxy-4-methylthiazol-5(2H)-ylidene]ethyl phosphate</name>
        <dbReference type="ChEBI" id="CHEBI:62899"/>
    </ligand>
</feature>
<feature type="binding site" evidence="9">
    <location>
        <position position="136"/>
    </location>
    <ligand>
        <name>4-amino-2-methyl-5-(diphosphooxymethyl)pyrimidine</name>
        <dbReference type="ChEBI" id="CHEBI:57841"/>
    </ligand>
</feature>
<dbReference type="HAMAP" id="MF_00097">
    <property type="entry name" value="TMP_synthase"/>
    <property type="match status" value="1"/>
</dbReference>
<accession>A0A6N3ABU6</accession>
<comment type="function">
    <text evidence="9">Condenses 4-methyl-5-(beta-hydroxyethyl)thiazole monophosphate (THZ-P) and 2-methyl-4-amino-5-hydroxymethyl pyrimidine pyrophosphate (HMP-PP) to form thiamine monophosphate (TMP).</text>
</comment>
<dbReference type="CDD" id="cd00564">
    <property type="entry name" value="TMP_TenI"/>
    <property type="match status" value="1"/>
</dbReference>
<sequence length="206" mass="23109">MEELKLYLITDSDILKGRDFYNEIENALKGGVTMLQLREKDALGKEFLEKAIKLRELTKKYNVKFIINDRVDIALLCDADGVHVGQDDLPADKVRELIGKDKILGVSARNIEEAIKAKEMGADYLGVGAMFTTSTKSDAVVVSFKELNNIKKNVDLPIVVIGGITLDNLDRFKEYNIDGYSVISAILGRNDIQKETEKWIEVINNN</sequence>
<dbReference type="PANTHER" id="PTHR20857:SF23">
    <property type="entry name" value="THIAMINE BIOSYNTHETIC BIFUNCTIONAL ENZYME"/>
    <property type="match status" value="1"/>
</dbReference>
<dbReference type="NCBIfam" id="TIGR00693">
    <property type="entry name" value="thiE"/>
    <property type="match status" value="1"/>
</dbReference>
<evidence type="ECO:0000256" key="5">
    <source>
        <dbReference type="ARBA" id="ARBA00022977"/>
    </source>
</evidence>
<feature type="binding site" evidence="9">
    <location>
        <position position="163"/>
    </location>
    <ligand>
        <name>2-[(2R,5Z)-2-carboxy-4-methylthiazol-5(2H)-ylidene]ethyl phosphate</name>
        <dbReference type="ChEBI" id="CHEBI:62899"/>
    </ligand>
</feature>
<dbReference type="GO" id="GO:0000287">
    <property type="term" value="F:magnesium ion binding"/>
    <property type="evidence" value="ECO:0007669"/>
    <property type="project" value="UniProtKB-UniRule"/>
</dbReference>
<evidence type="ECO:0000256" key="2">
    <source>
        <dbReference type="ARBA" id="ARBA00022679"/>
    </source>
</evidence>
<organism evidence="13">
    <name type="scientific">Clostridium tertium</name>
    <dbReference type="NCBI Taxonomy" id="1559"/>
    <lineage>
        <taxon>Bacteria</taxon>
        <taxon>Bacillati</taxon>
        <taxon>Bacillota</taxon>
        <taxon>Clostridia</taxon>
        <taxon>Eubacteriales</taxon>
        <taxon>Clostridiaceae</taxon>
        <taxon>Clostridium</taxon>
    </lineage>
</organism>
<proteinExistence type="inferred from homology"/>
<dbReference type="Pfam" id="PF02581">
    <property type="entry name" value="TMP-TENI"/>
    <property type="match status" value="1"/>
</dbReference>
<dbReference type="RefSeq" id="WP_156625418.1">
    <property type="nucleotide sequence ID" value="NZ_CACRTO010000008.1"/>
</dbReference>
<feature type="domain" description="Thiamine phosphate synthase/TenI" evidence="12">
    <location>
        <begin position="6"/>
        <end position="186"/>
    </location>
</feature>
<evidence type="ECO:0000256" key="1">
    <source>
        <dbReference type="ARBA" id="ARBA00005165"/>
    </source>
</evidence>
<dbReference type="InterPro" id="IPR036206">
    <property type="entry name" value="ThiamineP_synth_sf"/>
</dbReference>
<dbReference type="GO" id="GO:0009229">
    <property type="term" value="P:thiamine diphosphate biosynthetic process"/>
    <property type="evidence" value="ECO:0007669"/>
    <property type="project" value="UniProtKB-UniRule"/>
</dbReference>
<feature type="binding site" evidence="9">
    <location>
        <position position="68"/>
    </location>
    <ligand>
        <name>4-amino-2-methyl-5-(diphosphooxymethyl)pyrimidine</name>
        <dbReference type="ChEBI" id="CHEBI:57841"/>
    </ligand>
</feature>
<feature type="binding site" evidence="9">
    <location>
        <position position="107"/>
    </location>
    <ligand>
        <name>4-amino-2-methyl-5-(diphosphooxymethyl)pyrimidine</name>
        <dbReference type="ChEBI" id="CHEBI:57841"/>
    </ligand>
</feature>